<dbReference type="SUPFAM" id="SSF82771">
    <property type="entry name" value="GIY-YIG endonuclease"/>
    <property type="match status" value="1"/>
</dbReference>
<dbReference type="Gene3D" id="3.40.1440.10">
    <property type="entry name" value="GIY-YIG endonuclease"/>
    <property type="match status" value="1"/>
</dbReference>
<dbReference type="RefSeq" id="WP_121280823.1">
    <property type="nucleotide sequence ID" value="NZ_RBZV01000011.1"/>
</dbReference>
<dbReference type="PANTHER" id="PTHR34477:SF1">
    <property type="entry name" value="UPF0213 PROTEIN YHBQ"/>
    <property type="match status" value="1"/>
</dbReference>
<comment type="similarity">
    <text evidence="1">Belongs to the UPF0213 family.</text>
</comment>
<evidence type="ECO:0000313" key="4">
    <source>
        <dbReference type="Proteomes" id="UP000280434"/>
    </source>
</evidence>
<keyword evidence="4" id="KW-1185">Reference proteome</keyword>
<name>A0A494X9K0_9BURK</name>
<dbReference type="CDD" id="cd10456">
    <property type="entry name" value="GIY-YIG_UPF0213"/>
    <property type="match status" value="1"/>
</dbReference>
<reference evidence="3 4" key="1">
    <citation type="submission" date="2018-10" db="EMBL/GenBank/DDBJ databases">
        <title>Paraburkholderia sp. 7MK8-2, isolated from soil.</title>
        <authorList>
            <person name="Gao Z.-H."/>
            <person name="Qiu L.-H."/>
        </authorList>
    </citation>
    <scope>NUCLEOTIDE SEQUENCE [LARGE SCALE GENOMIC DNA]</scope>
    <source>
        <strain evidence="3 4">7MK8-2</strain>
    </source>
</reference>
<gene>
    <name evidence="3" type="ORF">D7S89_21210</name>
</gene>
<dbReference type="OrthoDB" id="9797095at2"/>
<proteinExistence type="inferred from homology"/>
<dbReference type="InterPro" id="IPR050190">
    <property type="entry name" value="UPF0213_domain"/>
</dbReference>
<accession>A0A494X9K0</accession>
<dbReference type="EMBL" id="RBZV01000011">
    <property type="protein sequence ID" value="RKP44874.1"/>
    <property type="molecule type" value="Genomic_DNA"/>
</dbReference>
<evidence type="ECO:0000313" key="3">
    <source>
        <dbReference type="EMBL" id="RKP44874.1"/>
    </source>
</evidence>
<evidence type="ECO:0000256" key="1">
    <source>
        <dbReference type="ARBA" id="ARBA00007435"/>
    </source>
</evidence>
<dbReference type="InterPro" id="IPR000305">
    <property type="entry name" value="GIY-YIG_endonuc"/>
</dbReference>
<organism evidence="3 4">
    <name type="scientific">Trinickia fusca</name>
    <dbReference type="NCBI Taxonomy" id="2419777"/>
    <lineage>
        <taxon>Bacteria</taxon>
        <taxon>Pseudomonadati</taxon>
        <taxon>Pseudomonadota</taxon>
        <taxon>Betaproteobacteria</taxon>
        <taxon>Burkholderiales</taxon>
        <taxon>Burkholderiaceae</taxon>
        <taxon>Trinickia</taxon>
    </lineage>
</organism>
<dbReference type="PROSITE" id="PS50164">
    <property type="entry name" value="GIY_YIG"/>
    <property type="match status" value="1"/>
</dbReference>
<dbReference type="InterPro" id="IPR035901">
    <property type="entry name" value="GIY-YIG_endonuc_sf"/>
</dbReference>
<comment type="caution">
    <text evidence="3">The sequence shown here is derived from an EMBL/GenBank/DDBJ whole genome shotgun (WGS) entry which is preliminary data.</text>
</comment>
<dbReference type="Proteomes" id="UP000280434">
    <property type="component" value="Unassembled WGS sequence"/>
</dbReference>
<sequence length="108" mass="11727">MSWFLYLIECADGSVYTGIATDVQARYAKHVNGTGARYTRSRKPVALLATFELADRSSALRAEYRVKRLAPAQKRALASGALALDTVLLPVPEASEDAEQQAIVSEQA</sequence>
<protein>
    <submittedName>
        <fullName evidence="3">GIY-YIG nuclease family protein</fullName>
    </submittedName>
</protein>
<dbReference type="AlphaFoldDB" id="A0A494X9K0"/>
<evidence type="ECO:0000259" key="2">
    <source>
        <dbReference type="PROSITE" id="PS50164"/>
    </source>
</evidence>
<dbReference type="Pfam" id="PF01541">
    <property type="entry name" value="GIY-YIG"/>
    <property type="match status" value="1"/>
</dbReference>
<feature type="domain" description="GIY-YIG" evidence="2">
    <location>
        <begin position="1"/>
        <end position="76"/>
    </location>
</feature>
<dbReference type="PANTHER" id="PTHR34477">
    <property type="entry name" value="UPF0213 PROTEIN YHBQ"/>
    <property type="match status" value="1"/>
</dbReference>